<feature type="domain" description="Integrin alpha first immunoglubulin-like" evidence="14">
    <location>
        <begin position="240"/>
        <end position="321"/>
    </location>
</feature>
<dbReference type="PANTHER" id="PTHR23220:SF73">
    <property type="entry name" value="INTEGRIN ALPHA-IIB"/>
    <property type="match status" value="1"/>
</dbReference>
<evidence type="ECO:0000256" key="7">
    <source>
        <dbReference type="ARBA" id="ARBA00022989"/>
    </source>
</evidence>
<evidence type="ECO:0000256" key="13">
    <source>
        <dbReference type="RuleBase" id="RU003762"/>
    </source>
</evidence>
<comment type="subcellular location">
    <subcellularLocation>
        <location evidence="1 13">Membrane</location>
        <topology evidence="1 13">Single-pass type I membrane protein</topology>
    </subcellularLocation>
</comment>
<dbReference type="Ensembl" id="ENSECRT00000026068.1">
    <property type="protein sequence ID" value="ENSECRP00000025527.1"/>
    <property type="gene ID" value="ENSECRG00000017216.1"/>
</dbReference>
<dbReference type="Pfam" id="PF20805">
    <property type="entry name" value="Integrin_A_Ig_2"/>
    <property type="match status" value="1"/>
</dbReference>
<dbReference type="GeneTree" id="ENSGT00940000160724"/>
<keyword evidence="5" id="KW-0677">Repeat</keyword>
<evidence type="ECO:0000259" key="15">
    <source>
        <dbReference type="Pfam" id="PF20805"/>
    </source>
</evidence>
<dbReference type="GO" id="GO:0007229">
    <property type="term" value="P:integrin-mediated signaling pathway"/>
    <property type="evidence" value="ECO:0007669"/>
    <property type="project" value="UniProtKB-KW"/>
</dbReference>
<dbReference type="AlphaFoldDB" id="A0A8C4T1G2"/>
<evidence type="ECO:0000256" key="3">
    <source>
        <dbReference type="ARBA" id="ARBA00022692"/>
    </source>
</evidence>
<keyword evidence="11" id="KW-0325">Glycoprotein</keyword>
<dbReference type="Gene3D" id="2.60.40.1460">
    <property type="entry name" value="Integrin domains. Chain A, domain 2"/>
    <property type="match status" value="1"/>
</dbReference>
<evidence type="ECO:0000256" key="12">
    <source>
        <dbReference type="PROSITE-ProRule" id="PRU00803"/>
    </source>
</evidence>
<dbReference type="PROSITE" id="PS51470">
    <property type="entry name" value="FG_GAP"/>
    <property type="match status" value="1"/>
</dbReference>
<dbReference type="InterPro" id="IPR032695">
    <property type="entry name" value="Integrin_dom_sf"/>
</dbReference>
<keyword evidence="4" id="KW-0732">Signal</keyword>
<keyword evidence="8 13" id="KW-0401">Integrin</keyword>
<evidence type="ECO:0000313" key="17">
    <source>
        <dbReference type="Proteomes" id="UP000694620"/>
    </source>
</evidence>
<dbReference type="Pfam" id="PF08441">
    <property type="entry name" value="Integrin_A_Ig_1"/>
    <property type="match status" value="1"/>
</dbReference>
<organism evidence="16 17">
    <name type="scientific">Erpetoichthys calabaricus</name>
    <name type="common">Rope fish</name>
    <name type="synonym">Calamoichthys calabaricus</name>
    <dbReference type="NCBI Taxonomy" id="27687"/>
    <lineage>
        <taxon>Eukaryota</taxon>
        <taxon>Metazoa</taxon>
        <taxon>Chordata</taxon>
        <taxon>Craniata</taxon>
        <taxon>Vertebrata</taxon>
        <taxon>Euteleostomi</taxon>
        <taxon>Actinopterygii</taxon>
        <taxon>Polypteriformes</taxon>
        <taxon>Polypteridae</taxon>
        <taxon>Erpetoichthys</taxon>
    </lineage>
</organism>
<dbReference type="GO" id="GO:0007160">
    <property type="term" value="P:cell-matrix adhesion"/>
    <property type="evidence" value="ECO:0007669"/>
    <property type="project" value="TreeGrafter"/>
</dbReference>
<dbReference type="PRINTS" id="PR01185">
    <property type="entry name" value="INTEGRINA"/>
</dbReference>
<evidence type="ECO:0000256" key="10">
    <source>
        <dbReference type="ARBA" id="ARBA00023170"/>
    </source>
</evidence>
<dbReference type="InterPro" id="IPR028994">
    <property type="entry name" value="Integrin_alpha_N"/>
</dbReference>
<evidence type="ECO:0000256" key="1">
    <source>
        <dbReference type="ARBA" id="ARBA00004479"/>
    </source>
</evidence>
<accession>A0A8C4T1G2</accession>
<keyword evidence="9" id="KW-0472">Membrane</keyword>
<dbReference type="GO" id="GO:0005178">
    <property type="term" value="F:integrin binding"/>
    <property type="evidence" value="ECO:0007669"/>
    <property type="project" value="TreeGrafter"/>
</dbReference>
<reference evidence="16" key="1">
    <citation type="submission" date="2025-08" db="UniProtKB">
        <authorList>
            <consortium name="Ensembl"/>
        </authorList>
    </citation>
    <scope>IDENTIFICATION</scope>
</reference>
<comment type="similarity">
    <text evidence="2 13">Belongs to the integrin alpha chain family.</text>
</comment>
<evidence type="ECO:0000259" key="14">
    <source>
        <dbReference type="Pfam" id="PF08441"/>
    </source>
</evidence>
<dbReference type="GO" id="GO:0098609">
    <property type="term" value="P:cell-cell adhesion"/>
    <property type="evidence" value="ECO:0007669"/>
    <property type="project" value="TreeGrafter"/>
</dbReference>
<keyword evidence="6 13" id="KW-0130">Cell adhesion</keyword>
<evidence type="ECO:0000256" key="2">
    <source>
        <dbReference type="ARBA" id="ARBA00008054"/>
    </source>
</evidence>
<evidence type="ECO:0008006" key="18">
    <source>
        <dbReference type="Google" id="ProtNLM"/>
    </source>
</evidence>
<evidence type="ECO:0000256" key="8">
    <source>
        <dbReference type="ARBA" id="ARBA00023037"/>
    </source>
</evidence>
<evidence type="ECO:0000256" key="4">
    <source>
        <dbReference type="ARBA" id="ARBA00022729"/>
    </source>
</evidence>
<dbReference type="InterPro" id="IPR048285">
    <property type="entry name" value="Integrin_alpha_Ig-like_2"/>
</dbReference>
<sequence length="492" mass="54887">MCSRCLPTIFRRQSPVWRKCRLRTQKHSRCPRSSSPPASGCPLVVTTGPYRVELQSSVVPIATRTIVPTWKDDIFIGAPLFMDRRKDKKLHEVGQVYLYLQNENNGFSQKPDQILTGWDLYGRFGSAIAPLGDIDQDGYDDIAVGAPFSGGDGRVYIFNGQSDGVDPQYSQVLESPFRRLPSATGFGFALRGGSDVDSNSYPDLIVGAWGPPLVTSGRNPLCDLLDDRPGFKFFFWCPTVLNAELQLDRMKQRMMRRTLFVSSRQSQGHFQLTLGRDKPSVCTNFSAYLRDESEFKDKLSPILVSLSYSLDNSSSTDPEAPPAFLQGQTTAHIQVSGGGLLCVPFLSLFAPSHKESFYIGDEDPVLITVTARNEGEGAYETELHVRPPPQIHYQGVLMNREGFSMPICSQRKENGSAVVVCELRNPMKHDEQVGGVEVCLLVGRLVGLRLLFFFWLSLLIHYELQLHAGLYFSAGNLEQAEGSVVFELQLRR</sequence>
<dbReference type="SUPFAM" id="SSF69318">
    <property type="entry name" value="Integrin alpha N-terminal domain"/>
    <property type="match status" value="1"/>
</dbReference>
<dbReference type="InterPro" id="IPR013649">
    <property type="entry name" value="Integrin_alpha_Ig-like_1"/>
</dbReference>
<keyword evidence="10 13" id="KW-0675">Receptor</keyword>
<proteinExistence type="inferred from homology"/>
<keyword evidence="7" id="KW-1133">Transmembrane helix</keyword>
<dbReference type="InterPro" id="IPR013519">
    <property type="entry name" value="Int_alpha_beta-p"/>
</dbReference>
<dbReference type="Pfam" id="PF01839">
    <property type="entry name" value="FG-GAP"/>
    <property type="match status" value="1"/>
</dbReference>
<keyword evidence="3" id="KW-0812">Transmembrane</keyword>
<evidence type="ECO:0000256" key="5">
    <source>
        <dbReference type="ARBA" id="ARBA00022737"/>
    </source>
</evidence>
<dbReference type="GO" id="GO:0033627">
    <property type="term" value="P:cell adhesion mediated by integrin"/>
    <property type="evidence" value="ECO:0007669"/>
    <property type="project" value="TreeGrafter"/>
</dbReference>
<keyword evidence="17" id="KW-1185">Reference proteome</keyword>
<name>A0A8C4T1G2_ERPCA</name>
<reference evidence="16" key="2">
    <citation type="submission" date="2025-09" db="UniProtKB">
        <authorList>
            <consortium name="Ensembl"/>
        </authorList>
    </citation>
    <scope>IDENTIFICATION</scope>
</reference>
<evidence type="ECO:0000313" key="16">
    <source>
        <dbReference type="Ensembl" id="ENSECRP00000025527.1"/>
    </source>
</evidence>
<dbReference type="Gene3D" id="2.60.40.1510">
    <property type="entry name" value="ntegrin, alpha v. Chain A, domain 3"/>
    <property type="match status" value="1"/>
</dbReference>
<evidence type="ECO:0000256" key="11">
    <source>
        <dbReference type="ARBA" id="ARBA00023180"/>
    </source>
</evidence>
<protein>
    <recommendedName>
        <fullName evidence="18">Integrin alpha-2 domain-containing protein</fullName>
    </recommendedName>
</protein>
<dbReference type="InterPro" id="IPR013517">
    <property type="entry name" value="FG-GAP"/>
</dbReference>
<dbReference type="SUPFAM" id="SSF69179">
    <property type="entry name" value="Integrin domains"/>
    <property type="match status" value="2"/>
</dbReference>
<dbReference type="GO" id="GO:0009897">
    <property type="term" value="C:external side of plasma membrane"/>
    <property type="evidence" value="ECO:0007669"/>
    <property type="project" value="TreeGrafter"/>
</dbReference>
<dbReference type="GO" id="GO:0001525">
    <property type="term" value="P:angiogenesis"/>
    <property type="evidence" value="ECO:0007669"/>
    <property type="project" value="TreeGrafter"/>
</dbReference>
<dbReference type="Proteomes" id="UP000694620">
    <property type="component" value="Unassembled WGS sequence"/>
</dbReference>
<dbReference type="GO" id="GO:0008305">
    <property type="term" value="C:integrin complex"/>
    <property type="evidence" value="ECO:0007669"/>
    <property type="project" value="InterPro"/>
</dbReference>
<feature type="domain" description="Integrin alpha second immunoglobulin-like" evidence="15">
    <location>
        <begin position="341"/>
        <end position="434"/>
    </location>
</feature>
<evidence type="ECO:0000256" key="6">
    <source>
        <dbReference type="ARBA" id="ARBA00022889"/>
    </source>
</evidence>
<feature type="repeat" description="FG-GAP" evidence="12">
    <location>
        <begin position="110"/>
        <end position="167"/>
    </location>
</feature>
<evidence type="ECO:0000256" key="9">
    <source>
        <dbReference type="ARBA" id="ARBA00023136"/>
    </source>
</evidence>
<dbReference type="PANTHER" id="PTHR23220">
    <property type="entry name" value="INTEGRIN ALPHA"/>
    <property type="match status" value="1"/>
</dbReference>
<dbReference type="SMART" id="SM00191">
    <property type="entry name" value="Int_alpha"/>
    <property type="match status" value="3"/>
</dbReference>
<dbReference type="Gene3D" id="2.130.10.130">
    <property type="entry name" value="Integrin alpha, N-terminal"/>
    <property type="match status" value="1"/>
</dbReference>
<dbReference type="InterPro" id="IPR000413">
    <property type="entry name" value="Integrin_alpha"/>
</dbReference>